<evidence type="ECO:0000256" key="3">
    <source>
        <dbReference type="PROSITE-ProRule" id="PRU00192"/>
    </source>
</evidence>
<dbReference type="InterPro" id="IPR036020">
    <property type="entry name" value="WW_dom_sf"/>
</dbReference>
<evidence type="ECO:0000256" key="2">
    <source>
        <dbReference type="ARBA" id="ARBA00022468"/>
    </source>
</evidence>
<dbReference type="GeneTree" id="ENSGT00950000182860"/>
<dbReference type="GO" id="GO:0005737">
    <property type="term" value="C:cytoplasm"/>
    <property type="evidence" value="ECO:0007669"/>
    <property type="project" value="TreeGrafter"/>
</dbReference>
<dbReference type="GO" id="GO:0007165">
    <property type="term" value="P:signal transduction"/>
    <property type="evidence" value="ECO:0007669"/>
    <property type="project" value="InterPro"/>
</dbReference>
<dbReference type="PROSITE" id="PS50020">
    <property type="entry name" value="WW_DOMAIN_2"/>
    <property type="match status" value="3"/>
</dbReference>
<dbReference type="Proteomes" id="UP000694620">
    <property type="component" value="Chromosome 14"/>
</dbReference>
<proteinExistence type="predicted"/>
<protein>
    <submittedName>
        <fullName evidence="9">Rho GTPase activating protein 27, like</fullName>
    </submittedName>
</protein>
<feature type="domain" description="Rho-GAP" evidence="8">
    <location>
        <begin position="840"/>
        <end position="1029"/>
    </location>
</feature>
<dbReference type="PANTHER" id="PTHR23176">
    <property type="entry name" value="RHO/RAC/CDC GTPASE-ACTIVATING PROTEIN"/>
    <property type="match status" value="1"/>
</dbReference>
<dbReference type="CDD" id="cd13233">
    <property type="entry name" value="PH_ARHGAP9-like"/>
    <property type="match status" value="1"/>
</dbReference>
<dbReference type="Pfam" id="PF15410">
    <property type="entry name" value="PH_9"/>
    <property type="match status" value="1"/>
</dbReference>
<dbReference type="OrthoDB" id="79452at2759"/>
<feature type="domain" description="PH" evidence="6">
    <location>
        <begin position="639"/>
        <end position="754"/>
    </location>
</feature>
<feature type="compositionally biased region" description="Polar residues" evidence="4">
    <location>
        <begin position="351"/>
        <end position="360"/>
    </location>
</feature>
<dbReference type="CDD" id="cd00201">
    <property type="entry name" value="WW"/>
    <property type="match status" value="2"/>
</dbReference>
<dbReference type="SMART" id="SM00456">
    <property type="entry name" value="WW"/>
    <property type="match status" value="3"/>
</dbReference>
<dbReference type="PROSITE" id="PS50002">
    <property type="entry name" value="SH3"/>
    <property type="match status" value="1"/>
</dbReference>
<organism evidence="9 10">
    <name type="scientific">Erpetoichthys calabaricus</name>
    <name type="common">Rope fish</name>
    <name type="synonym">Calamoichthys calabaricus</name>
    <dbReference type="NCBI Taxonomy" id="27687"/>
    <lineage>
        <taxon>Eukaryota</taxon>
        <taxon>Metazoa</taxon>
        <taxon>Chordata</taxon>
        <taxon>Craniata</taxon>
        <taxon>Vertebrata</taxon>
        <taxon>Euteleostomi</taxon>
        <taxon>Actinopterygii</taxon>
        <taxon>Polypteriformes</taxon>
        <taxon>Polypteridae</taxon>
        <taxon>Erpetoichthys</taxon>
    </lineage>
</organism>
<feature type="region of interest" description="Disordered" evidence="4">
    <location>
        <begin position="758"/>
        <end position="807"/>
    </location>
</feature>
<evidence type="ECO:0000259" key="8">
    <source>
        <dbReference type="PROSITE" id="PS50238"/>
    </source>
</evidence>
<evidence type="ECO:0000313" key="10">
    <source>
        <dbReference type="Proteomes" id="UP000694620"/>
    </source>
</evidence>
<dbReference type="PANTHER" id="PTHR23176:SF104">
    <property type="entry name" value="RHO GTPASE-ACTIVATING PROTEIN 27"/>
    <property type="match status" value="1"/>
</dbReference>
<evidence type="ECO:0000256" key="1">
    <source>
        <dbReference type="ARBA" id="ARBA00022443"/>
    </source>
</evidence>
<dbReference type="SMART" id="SM00233">
    <property type="entry name" value="PH"/>
    <property type="match status" value="1"/>
</dbReference>
<evidence type="ECO:0000259" key="6">
    <source>
        <dbReference type="PROSITE" id="PS50003"/>
    </source>
</evidence>
<dbReference type="Ensembl" id="ENSECRT00000028729.1">
    <property type="protein sequence ID" value="ENSECRP00000028142.1"/>
    <property type="gene ID" value="ENSECRG00000019053.1"/>
</dbReference>
<dbReference type="Pfam" id="PF00620">
    <property type="entry name" value="RhoGAP"/>
    <property type="match status" value="1"/>
</dbReference>
<feature type="region of interest" description="Disordered" evidence="4">
    <location>
        <begin position="402"/>
        <end position="466"/>
    </location>
</feature>
<dbReference type="Pfam" id="PF00397">
    <property type="entry name" value="WW"/>
    <property type="match status" value="2"/>
</dbReference>
<dbReference type="SUPFAM" id="SSF50044">
    <property type="entry name" value="SH3-domain"/>
    <property type="match status" value="1"/>
</dbReference>
<dbReference type="InterPro" id="IPR000198">
    <property type="entry name" value="RhoGAP_dom"/>
</dbReference>
<evidence type="ECO:0000259" key="7">
    <source>
        <dbReference type="PROSITE" id="PS50020"/>
    </source>
</evidence>
<evidence type="ECO:0000259" key="5">
    <source>
        <dbReference type="PROSITE" id="PS50002"/>
    </source>
</evidence>
<dbReference type="Pfam" id="PF00018">
    <property type="entry name" value="SH3_1"/>
    <property type="match status" value="1"/>
</dbReference>
<sequence length="1032" mass="117433">MTALYHKDYVLVEYEFQYTGRDGDLISIKPNERYILLSRTNDHWWHVQREDNTKPFYVPAKYVKVLSSQKQQTVDLQPAHEDLTSFGRREQKTATDNASEHVSDGQVTLRTHANVKAHENRMSTFGIPQNIHINTGRHRLPNESVIALKSVTSDANLSPFCLKEKVPQESKPFSVKRHSLEPTILSESKEPVAELYTQSARARSSYNLEFPPTIQVAGSVRPSRSAGSLLFEQVDRNASVQKENQPPLGTSKVGKARVSSERICEAENIYETIPDVLDLPAKRKSTAKARTAKENPSTSVYANVEDLKQKVPLPSKTPLSPVTRRHFSETSEWEVHTDRQSGQEFYYNPGTGVTTWDNPFSDQEDPPEEPRSPSPSGSLVFPTWEKVLDEASGQYYFYNPVSGETSWDPPEEEGPGPVHGGMEEEQQKPFQRDQPPPLPEEDYPLSNEEPPEAIPEQEKQSPSSLREDLGYSSFMKDRIPHATFTVDAPDGWSCSKGEDGNLHYTNDYTQEQWVKSTDERGQTYFYSADGTKSVWNLPEITPPQSKIGNGYEIEGGSIFKNWRHTIFTSISQTAQEDNKFFPAHRRNTSDHLYEEYGSGNSAEFTHQEHKSKHRRNASDFTAQLALGQSMEILQPHSKTLEKAGILNKTKVSDSGKRQRKNWASSWTVLQGGILTFHKDPKTQPTGTTKQVSSQIVPEFTVELRGASTSWASKEKSSKKNVIELRTRNGCEYLIQHDKESIIGDWYKVLAETIRQLGQDNNSEEEENANDPFGNEKSPSAVDNDEKDRRGRTARNQSVSSINVDQDQKKVRTKLRKFLQRRPTYQSVKEKGYIKDQVFGCHLNALCERENSTVPSFVKKCIDAVEKRGLDIDGIYRVSGNLAVIQKLRYKVDHEENLDLNDGKWEDIHVITGALKLFFRELPEPLFPFSHFENFIAAAQIRDAAQKSQYMRELVNSLPQPNLDTMKALFEHLIRVTQFREKNRMSTQSVAIVFGPTLLKSEEDSINITLHMACQNQIVEYILKEYVEIFQDT</sequence>
<dbReference type="Gene3D" id="2.30.30.40">
    <property type="entry name" value="SH3 Domains"/>
    <property type="match status" value="1"/>
</dbReference>
<feature type="domain" description="WW" evidence="7">
    <location>
        <begin position="378"/>
        <end position="412"/>
    </location>
</feature>
<dbReference type="InterPro" id="IPR050729">
    <property type="entry name" value="Rho-GAP"/>
</dbReference>
<feature type="compositionally biased region" description="Basic and acidic residues" evidence="4">
    <location>
        <begin position="81"/>
        <end position="103"/>
    </location>
</feature>
<dbReference type="InterPro" id="IPR001849">
    <property type="entry name" value="PH_domain"/>
</dbReference>
<dbReference type="PROSITE" id="PS50238">
    <property type="entry name" value="RHOGAP"/>
    <property type="match status" value="1"/>
</dbReference>
<feature type="compositionally biased region" description="Basic and acidic residues" evidence="4">
    <location>
        <begin position="421"/>
        <end position="431"/>
    </location>
</feature>
<dbReference type="GeneID" id="114665184"/>
<dbReference type="PROSITE" id="PS50003">
    <property type="entry name" value="PH_DOMAIN"/>
    <property type="match status" value="1"/>
</dbReference>
<keyword evidence="1 3" id="KW-0728">SH3 domain</keyword>
<feature type="domain" description="SH3" evidence="5">
    <location>
        <begin position="5"/>
        <end position="68"/>
    </location>
</feature>
<dbReference type="SUPFAM" id="SSF50729">
    <property type="entry name" value="PH domain-like"/>
    <property type="match status" value="1"/>
</dbReference>
<feature type="region of interest" description="Disordered" evidence="4">
    <location>
        <begin position="81"/>
        <end position="105"/>
    </location>
</feature>
<dbReference type="Gene3D" id="1.10.555.10">
    <property type="entry name" value="Rho GTPase activation protein"/>
    <property type="match status" value="1"/>
</dbReference>
<dbReference type="SMART" id="SM00326">
    <property type="entry name" value="SH3"/>
    <property type="match status" value="1"/>
</dbReference>
<dbReference type="InterPro" id="IPR036028">
    <property type="entry name" value="SH3-like_dom_sf"/>
</dbReference>
<evidence type="ECO:0000256" key="4">
    <source>
        <dbReference type="SAM" id="MobiDB-lite"/>
    </source>
</evidence>
<dbReference type="PROSITE" id="PS01159">
    <property type="entry name" value="WW_DOMAIN_1"/>
    <property type="match status" value="2"/>
</dbReference>
<keyword evidence="2" id="KW-0343">GTPase activation</keyword>
<keyword evidence="10" id="KW-1185">Reference proteome</keyword>
<dbReference type="InterPro" id="IPR041681">
    <property type="entry name" value="PH_9"/>
</dbReference>
<accession>A0A8C4T9L0</accession>
<dbReference type="InterPro" id="IPR001452">
    <property type="entry name" value="SH3_domain"/>
</dbReference>
<dbReference type="AlphaFoldDB" id="A0A8C4T9L0"/>
<feature type="compositionally biased region" description="Polar residues" evidence="4">
    <location>
        <begin position="793"/>
        <end position="804"/>
    </location>
</feature>
<name>A0A8C4T9L0_ERPCA</name>
<dbReference type="RefSeq" id="XP_051774865.1">
    <property type="nucleotide sequence ID" value="XM_051918905.1"/>
</dbReference>
<dbReference type="SUPFAM" id="SSF51045">
    <property type="entry name" value="WW domain"/>
    <property type="match status" value="2"/>
</dbReference>
<dbReference type="GO" id="GO:0005096">
    <property type="term" value="F:GTPase activator activity"/>
    <property type="evidence" value="ECO:0007669"/>
    <property type="project" value="UniProtKB-KW"/>
</dbReference>
<evidence type="ECO:0000313" key="9">
    <source>
        <dbReference type="Ensembl" id="ENSECRP00000028142.1"/>
    </source>
</evidence>
<gene>
    <name evidence="9" type="primary">LOC114665184</name>
</gene>
<feature type="region of interest" description="Disordered" evidence="4">
    <location>
        <begin position="312"/>
        <end position="380"/>
    </location>
</feature>
<reference evidence="9" key="1">
    <citation type="submission" date="2021-06" db="EMBL/GenBank/DDBJ databases">
        <authorList>
            <consortium name="Wellcome Sanger Institute Data Sharing"/>
        </authorList>
    </citation>
    <scope>NUCLEOTIDE SEQUENCE [LARGE SCALE GENOMIC DNA]</scope>
</reference>
<dbReference type="InterPro" id="IPR001202">
    <property type="entry name" value="WW_dom"/>
</dbReference>
<dbReference type="SUPFAM" id="SSF48350">
    <property type="entry name" value="GTPase activation domain, GAP"/>
    <property type="match status" value="1"/>
</dbReference>
<dbReference type="InterPro" id="IPR008936">
    <property type="entry name" value="Rho_GTPase_activation_prot"/>
</dbReference>
<dbReference type="InterPro" id="IPR011993">
    <property type="entry name" value="PH-like_dom_sf"/>
</dbReference>
<dbReference type="Gene3D" id="2.30.29.30">
    <property type="entry name" value="Pleckstrin-homology domain (PH domain)/Phosphotyrosine-binding domain (PTB)"/>
    <property type="match status" value="1"/>
</dbReference>
<dbReference type="FunFam" id="1.10.555.10:FF:000003">
    <property type="entry name" value="Putative rho GTPase-activating protein 12"/>
    <property type="match status" value="1"/>
</dbReference>
<feature type="domain" description="WW" evidence="7">
    <location>
        <begin position="513"/>
        <end position="540"/>
    </location>
</feature>
<reference evidence="9" key="3">
    <citation type="submission" date="2025-09" db="UniProtKB">
        <authorList>
            <consortium name="Ensembl"/>
        </authorList>
    </citation>
    <scope>IDENTIFICATION</scope>
</reference>
<feature type="compositionally biased region" description="Basic and acidic residues" evidence="4">
    <location>
        <begin position="326"/>
        <end position="341"/>
    </location>
</feature>
<dbReference type="SMART" id="SM00324">
    <property type="entry name" value="RhoGAP"/>
    <property type="match status" value="1"/>
</dbReference>
<dbReference type="Gene3D" id="2.20.70.10">
    <property type="match status" value="2"/>
</dbReference>
<feature type="domain" description="WW" evidence="7">
    <location>
        <begin position="333"/>
        <end position="361"/>
    </location>
</feature>
<dbReference type="CDD" id="cd04403">
    <property type="entry name" value="RhoGAP_ARHGAP27_15_12_9"/>
    <property type="match status" value="1"/>
</dbReference>
<reference evidence="9" key="2">
    <citation type="submission" date="2025-08" db="UniProtKB">
        <authorList>
            <consortium name="Ensembl"/>
        </authorList>
    </citation>
    <scope>IDENTIFICATION</scope>
</reference>